<reference evidence="2" key="1">
    <citation type="submission" date="2023-03" db="EMBL/GenBank/DDBJ databases">
        <authorList>
            <person name="Shen W."/>
            <person name="Cai J."/>
        </authorList>
    </citation>
    <scope>NUCLEOTIDE SEQUENCE</scope>
    <source>
        <strain evidence="2">P86-2</strain>
    </source>
</reference>
<evidence type="ECO:0000313" key="3">
    <source>
        <dbReference type="Proteomes" id="UP001262817"/>
    </source>
</evidence>
<feature type="transmembrane region" description="Helical" evidence="1">
    <location>
        <begin position="533"/>
        <end position="552"/>
    </location>
</feature>
<proteinExistence type="predicted"/>
<protein>
    <recommendedName>
        <fullName evidence="4">Surface protein</fullName>
    </recommendedName>
</protein>
<dbReference type="EMBL" id="JARPXR010000006">
    <property type="protein sequence ID" value="MDT2583723.1"/>
    <property type="molecule type" value="Genomic_DNA"/>
</dbReference>
<evidence type="ECO:0008006" key="4">
    <source>
        <dbReference type="Google" id="ProtNLM"/>
    </source>
</evidence>
<dbReference type="RefSeq" id="WP_285141328.1">
    <property type="nucleotide sequence ID" value="NZ_JARPXR010000006.1"/>
</dbReference>
<organism evidence="2 3">
    <name type="scientific">Lactococcus petauri</name>
    <dbReference type="NCBI Taxonomy" id="1940789"/>
    <lineage>
        <taxon>Bacteria</taxon>
        <taxon>Bacillati</taxon>
        <taxon>Bacillota</taxon>
        <taxon>Bacilli</taxon>
        <taxon>Lactobacillales</taxon>
        <taxon>Streptococcaceae</taxon>
        <taxon>Lactococcus</taxon>
    </lineage>
</organism>
<gene>
    <name evidence="2" type="ORF">P7D17_06305</name>
</gene>
<keyword evidence="1" id="KW-0472">Membrane</keyword>
<sequence>MMKDKNYLKIIIALIFSVMICSMKMNGISADSDMLTVRLHSTQSGIPNRGAVYTARNLDGAYQKIMTGDITSNDFLSPEWKQIQSKMLTSTSETTKLDPSIIHLPNGLQIGPGLKHSPQETILILEAVLRAGGIPMLMDINGTTEGIFFHQPEAGKMGNTFTNAQGNSEAVVNKGITAIMSGSGNFQKLVTITEENQQIDLDTDNLDNRLEISVDDRSDTVLTDFKRYIVDSASPITFHLKVSRDFNKFGGDLLLSSSTNLAISSVRALGDAEVGVTKDEGNQAVPNPNYQIALPTLDQDLTLEITASILPLNIDGTTSGNASLSVSGVDDNQVGVSAKSPVLVLSGINFAMTDSKTNKLATGGEYLLGKQIGKNYQLYSAQKGWITVPSLNNIDNSQFTILKGGNKYSIGSLDPVPIPPALNRFNYNSQTNSKLNQSLIQIVGLAKGNEYFLYPIKAIDGHSLDNGLIQFSVFSNFEIGRNKSILSQSSLNTSQNQNFTINTTIPDFLTGVNEYNFLTEKGIKESPDVSKKVIIPIVLFCIVIFVIAVLLIKFM</sequence>
<name>A0AAJ2IUZ0_9LACT</name>
<keyword evidence="1" id="KW-1133">Transmembrane helix</keyword>
<comment type="caution">
    <text evidence="2">The sequence shown here is derived from an EMBL/GenBank/DDBJ whole genome shotgun (WGS) entry which is preliminary data.</text>
</comment>
<dbReference type="Proteomes" id="UP001262817">
    <property type="component" value="Unassembled WGS sequence"/>
</dbReference>
<evidence type="ECO:0000313" key="2">
    <source>
        <dbReference type="EMBL" id="MDT2583723.1"/>
    </source>
</evidence>
<accession>A0AAJ2IUZ0</accession>
<keyword evidence="1" id="KW-0812">Transmembrane</keyword>
<dbReference type="AlphaFoldDB" id="A0AAJ2IUZ0"/>
<evidence type="ECO:0000256" key="1">
    <source>
        <dbReference type="SAM" id="Phobius"/>
    </source>
</evidence>